<dbReference type="InterPro" id="IPR001387">
    <property type="entry name" value="Cro/C1-type_HTH"/>
</dbReference>
<evidence type="ECO:0000256" key="2">
    <source>
        <dbReference type="SAM" id="Phobius"/>
    </source>
</evidence>
<name>A0A8I0PDR6_9ACTN</name>
<feature type="coiled-coil region" evidence="1">
    <location>
        <begin position="125"/>
        <end position="240"/>
    </location>
</feature>
<dbReference type="OrthoDB" id="4153780at2"/>
<dbReference type="Pfam" id="PF13560">
    <property type="entry name" value="HTH_31"/>
    <property type="match status" value="1"/>
</dbReference>
<organism evidence="3 4">
    <name type="scientific">Streptomyces stelliscabiei</name>
    <dbReference type="NCBI Taxonomy" id="146820"/>
    <lineage>
        <taxon>Bacteria</taxon>
        <taxon>Bacillati</taxon>
        <taxon>Actinomycetota</taxon>
        <taxon>Actinomycetes</taxon>
        <taxon>Kitasatosporales</taxon>
        <taxon>Streptomycetaceae</taxon>
        <taxon>Streptomyces</taxon>
    </lineage>
</organism>
<feature type="transmembrane region" description="Helical" evidence="2">
    <location>
        <begin position="575"/>
        <end position="593"/>
    </location>
</feature>
<gene>
    <name evidence="3" type="ORF">H4687_009254</name>
</gene>
<dbReference type="Proteomes" id="UP000629287">
    <property type="component" value="Unassembled WGS sequence"/>
</dbReference>
<evidence type="ECO:0000256" key="1">
    <source>
        <dbReference type="SAM" id="Coils"/>
    </source>
</evidence>
<evidence type="ECO:0000313" key="3">
    <source>
        <dbReference type="EMBL" id="MBE1603025.1"/>
    </source>
</evidence>
<evidence type="ECO:0000313" key="4">
    <source>
        <dbReference type="Proteomes" id="UP000629287"/>
    </source>
</evidence>
<dbReference type="SUPFAM" id="SSF47413">
    <property type="entry name" value="lambda repressor-like DNA-binding domains"/>
    <property type="match status" value="1"/>
</dbReference>
<dbReference type="EMBL" id="JADBGF010000002">
    <property type="protein sequence ID" value="MBE1603025.1"/>
    <property type="molecule type" value="Genomic_DNA"/>
</dbReference>
<keyword evidence="2" id="KW-0472">Membrane</keyword>
<dbReference type="AlphaFoldDB" id="A0A8I0PDR6"/>
<keyword evidence="4" id="KW-1185">Reference proteome</keyword>
<keyword evidence="2" id="KW-1133">Transmembrane helix</keyword>
<proteinExistence type="predicted"/>
<dbReference type="GO" id="GO:0003677">
    <property type="term" value="F:DNA binding"/>
    <property type="evidence" value="ECO:0007669"/>
    <property type="project" value="InterPro"/>
</dbReference>
<feature type="transmembrane region" description="Helical" evidence="2">
    <location>
        <begin position="623"/>
        <end position="641"/>
    </location>
</feature>
<dbReference type="InterPro" id="IPR010982">
    <property type="entry name" value="Lambda_DNA-bd_dom_sf"/>
</dbReference>
<accession>A0A8I0PDR6</accession>
<feature type="transmembrane region" description="Helical" evidence="2">
    <location>
        <begin position="506"/>
        <end position="528"/>
    </location>
</feature>
<dbReference type="CDD" id="cd00093">
    <property type="entry name" value="HTH_XRE"/>
    <property type="match status" value="1"/>
</dbReference>
<feature type="transmembrane region" description="Helical" evidence="2">
    <location>
        <begin position="600"/>
        <end position="617"/>
    </location>
</feature>
<sequence length="660" mass="71348">MAEKKSGGRGYGGFHKDATPESVELAKYLRGLVKRAGKTQRDLEEPTGYGRTTISSFLNGEVVPPQAFVNKLVTYVTPPRQQPVCMGEALRLFVAAQRPKATPELPSPRATADADPSGTALASVAATAQDQAAKAHDQLAQAHERNQELMEERGRTQQLVLSLSRFTADLRQQVTTLQDQYDEENEENEARLGQLTEQLDAAQRELRRARTSRDETEVLLTRLRKRSDELEEQLAQSRRSVASAEEPGLPPMPEELQEAFFRADFDKALSAAQGFLNDGQQRRDAVSDEWSLVKPGRSAAQSIDRLRTACHLLGRALGCLAMMSAAALHLAATRSGADGWTIMIDLLMLVGIGFVSDPWSPLAQLWPAVRSGFRREPMPRPITVSSQAIAVRVGRCLVAGLAATGAALSVECSVEWSAWWLFPLLPATAACAMYAVFGHDRRVVLLVQEALGELGADFKAPPNTHRAPTAALGMTSPVVVSDPEWLEARRQEVGDSLTGGWSESVIWIKLVVLLSVSLVGIAAVGVLTSTVSHTARTWHTPAGWHWNDVVATIDDPVHAYLTEHSAGLPLPVTSLHLLWVASGAALLLMSFLFGGFGARTTWVVWGAITVFMVWSGTPGSARQVAAGLATVAWGLASVLAMRGLNLRSIASQSVVVSKDS</sequence>
<feature type="transmembrane region" description="Helical" evidence="2">
    <location>
        <begin position="418"/>
        <end position="437"/>
    </location>
</feature>
<keyword evidence="1" id="KW-0175">Coiled coil</keyword>
<reference evidence="3 4" key="1">
    <citation type="submission" date="2020-10" db="EMBL/GenBank/DDBJ databases">
        <title>Sequencing the genomes of 1000 actinobacteria strains.</title>
        <authorList>
            <person name="Klenk H.-P."/>
        </authorList>
    </citation>
    <scope>NUCLEOTIDE SEQUENCE [LARGE SCALE GENOMIC DNA]</scope>
    <source>
        <strain evidence="3 4">DSM 41803</strain>
    </source>
</reference>
<comment type="caution">
    <text evidence="3">The sequence shown here is derived from an EMBL/GenBank/DDBJ whole genome shotgun (WGS) entry which is preliminary data.</text>
</comment>
<dbReference type="GeneID" id="86833542"/>
<dbReference type="RefSeq" id="WP_050399371.1">
    <property type="nucleotide sequence ID" value="NZ_JADBGF010000002.1"/>
</dbReference>
<keyword evidence="2" id="KW-0812">Transmembrane</keyword>
<protein>
    <submittedName>
        <fullName evidence="3">Uncharacterized protein</fullName>
    </submittedName>
</protein>